<keyword evidence="3" id="KW-1185">Reference proteome</keyword>
<name>A0A9P0YY77_CUSEU</name>
<dbReference type="Proteomes" id="UP001152484">
    <property type="component" value="Unassembled WGS sequence"/>
</dbReference>
<keyword evidence="1" id="KW-0472">Membrane</keyword>
<accession>A0A9P0YY77</accession>
<reference evidence="2" key="1">
    <citation type="submission" date="2022-07" db="EMBL/GenBank/DDBJ databases">
        <authorList>
            <person name="Macas J."/>
            <person name="Novak P."/>
            <person name="Neumann P."/>
        </authorList>
    </citation>
    <scope>NUCLEOTIDE SEQUENCE</scope>
</reference>
<feature type="transmembrane region" description="Helical" evidence="1">
    <location>
        <begin position="121"/>
        <end position="139"/>
    </location>
</feature>
<keyword evidence="1" id="KW-1133">Transmembrane helix</keyword>
<evidence type="ECO:0000313" key="2">
    <source>
        <dbReference type="EMBL" id="CAH9081460.1"/>
    </source>
</evidence>
<dbReference type="EMBL" id="CAMAPE010000014">
    <property type="protein sequence ID" value="CAH9081460.1"/>
    <property type="molecule type" value="Genomic_DNA"/>
</dbReference>
<keyword evidence="1" id="KW-0812">Transmembrane</keyword>
<proteinExistence type="predicted"/>
<evidence type="ECO:0000313" key="3">
    <source>
        <dbReference type="Proteomes" id="UP001152484"/>
    </source>
</evidence>
<dbReference type="AlphaFoldDB" id="A0A9P0YY77"/>
<evidence type="ECO:0000256" key="1">
    <source>
        <dbReference type="SAM" id="Phobius"/>
    </source>
</evidence>
<comment type="caution">
    <text evidence="2">The sequence shown here is derived from an EMBL/GenBank/DDBJ whole genome shotgun (WGS) entry which is preliminary data.</text>
</comment>
<sequence length="140" mass="15385">MSPGWTPEPGGLVGRGWVTVDRQMMDRWTVYFCTGCHHACDFSKFELMLGFRAYHCGAAMRMPDRRLGYVCCGTLVGLGGLGFAQADIGCWDAAANLTQIGPWTFTGLAGMLSFSMPVQQWAFGLTCWALILSCCYFVAE</sequence>
<feature type="transmembrane region" description="Helical" evidence="1">
    <location>
        <begin position="67"/>
        <end position="86"/>
    </location>
</feature>
<gene>
    <name evidence="2" type="ORF">CEURO_LOCUS7911</name>
</gene>
<organism evidence="2 3">
    <name type="scientific">Cuscuta europaea</name>
    <name type="common">European dodder</name>
    <dbReference type="NCBI Taxonomy" id="41803"/>
    <lineage>
        <taxon>Eukaryota</taxon>
        <taxon>Viridiplantae</taxon>
        <taxon>Streptophyta</taxon>
        <taxon>Embryophyta</taxon>
        <taxon>Tracheophyta</taxon>
        <taxon>Spermatophyta</taxon>
        <taxon>Magnoliopsida</taxon>
        <taxon>eudicotyledons</taxon>
        <taxon>Gunneridae</taxon>
        <taxon>Pentapetalae</taxon>
        <taxon>asterids</taxon>
        <taxon>lamiids</taxon>
        <taxon>Solanales</taxon>
        <taxon>Convolvulaceae</taxon>
        <taxon>Cuscuteae</taxon>
        <taxon>Cuscuta</taxon>
        <taxon>Cuscuta subgen. Cuscuta</taxon>
    </lineage>
</organism>
<protein>
    <submittedName>
        <fullName evidence="2">Uncharacterized protein</fullName>
    </submittedName>
</protein>